<dbReference type="InterPro" id="IPR000967">
    <property type="entry name" value="Znf_NFX1"/>
</dbReference>
<dbReference type="InterPro" id="IPR011011">
    <property type="entry name" value="Znf_FYVE_PHD"/>
</dbReference>
<dbReference type="SUPFAM" id="SSF82708">
    <property type="entry name" value="R3H domain"/>
    <property type="match status" value="1"/>
</dbReference>
<dbReference type="Pfam" id="PF01422">
    <property type="entry name" value="zf-NF-X1"/>
    <property type="match status" value="7"/>
</dbReference>
<sequence>MVDLRTTILSEIVSSNYTCLVCTDHITPTSKIWSCSNCYRAFDLSCIQDWAKRGSSTQDDRSWRCPSCNYSHLKIPKLYTCWCGKSINPTFNYLEPHSCGNLCSKSLETCHHDCTLTCHPGPHIEKCTSLGPIMKCHCGKNSRQLPCINTPYDEGWSCEEICNDILPCGIHKCQKKCHSGNCGDCHSNLEVFCYCGKSHDLIKCNERLPKKSIVSFNKSWIGNFQCSNPCNIKLDCGIHTCVEGCHPLNNDSHKCPNSPLNLSFCPCGKTKINDLLQHPRESCLDPIPTCDKVCGKRLPCGHKCYWNCHEGPCAPCYQVVDLDCQCGTCHYSIACGLKQDGYIPTCNTKCGAKFNCKRHYCAKRCCAFRKIALDRSKLIKKQLRNNLITTSVVESLEIEKEHTCEKVCDQPLSCGKHRCKEICHPGSCPPCLESSSDDLVCHCGKTVVPAPVRCGTTLPVCPYQCKRPTLCGHRPEPHHCHEDNIPCSKCTMLVTKTCQCEKQNKVTNVMCYQEIVSCFKICGKLLPCGKHKCKKTCHKPGECQIKCNEKCLMPKKCGHLCQQVCHQSKPCNENIPCRETLMISCDCGRRKQPMLCFSVTKMIEDNSQDDETYIPHIECDEICIKQRRSKMLFEALGLDPEKNKETELSLQMRMVEALYSPFVLNLYAKQKTWCLSIENIFQKLVSETIETSFQSMSNSSLKQSYHFRPMKEIQRRFIHELAETWKLLSESHDREPKRSVFIKLLKSSHIPDLSLEEAYKIQKDYKEMKKNQAVKKANSIKFSEDDKSRLATPTLDDESFIPFNAVLLKDVFFGVTVNSMDAALYDLWTSINSFGERRFSLIQNGNVEFISENIFLFVCDCIGTDADKETKFELERQIKELSTLFNDKVKEKNLAMKCIPAKIDKENNVVLEIMTEEEPITPTELEDTVSAVDDISKELESVSIEESTVSSEWW</sequence>
<evidence type="ECO:0000313" key="15">
    <source>
        <dbReference type="Proteomes" id="UP000249293"/>
    </source>
</evidence>
<keyword evidence="7" id="KW-0805">Transcription regulation</keyword>
<feature type="domain" description="RING-type" evidence="12">
    <location>
        <begin position="19"/>
        <end position="69"/>
    </location>
</feature>
<dbReference type="GO" id="GO:0000122">
    <property type="term" value="P:negative regulation of transcription by RNA polymerase II"/>
    <property type="evidence" value="ECO:0007669"/>
    <property type="project" value="TreeGrafter"/>
</dbReference>
<evidence type="ECO:0000256" key="6">
    <source>
        <dbReference type="ARBA" id="ARBA00022833"/>
    </source>
</evidence>
<dbReference type="PANTHER" id="PTHR12360:SF12">
    <property type="entry name" value="TRANSCRIPTIONAL REPRESSOR NF-X1"/>
    <property type="match status" value="1"/>
</dbReference>
<dbReference type="SMART" id="SM00438">
    <property type="entry name" value="ZnF_NFX"/>
    <property type="match status" value="7"/>
</dbReference>
<dbReference type="GO" id="GO:0005634">
    <property type="term" value="C:nucleus"/>
    <property type="evidence" value="ECO:0007669"/>
    <property type="project" value="UniProtKB-SubCell"/>
</dbReference>
<dbReference type="InterPro" id="IPR019787">
    <property type="entry name" value="Znf_PHD-finger"/>
</dbReference>
<keyword evidence="8" id="KW-0804">Transcription</keyword>
<dbReference type="VEuPathDB" id="FungiDB:C5L36_0D04180"/>
<dbReference type="InterPro" id="IPR001374">
    <property type="entry name" value="R3H_dom"/>
</dbReference>
<gene>
    <name evidence="14" type="ORF">C5L36_0D04180</name>
</gene>
<evidence type="ECO:0000256" key="10">
    <source>
        <dbReference type="PROSITE-ProRule" id="PRU00175"/>
    </source>
</evidence>
<dbReference type="PROSITE" id="PS51061">
    <property type="entry name" value="R3H"/>
    <property type="match status" value="1"/>
</dbReference>
<dbReference type="SMART" id="SM00393">
    <property type="entry name" value="R3H"/>
    <property type="match status" value="1"/>
</dbReference>
<dbReference type="PANTHER" id="PTHR12360">
    <property type="entry name" value="NUCLEAR TRANSCRIPTION FACTOR, X-BOX BINDING 1 NFX1"/>
    <property type="match status" value="1"/>
</dbReference>
<evidence type="ECO:0000256" key="5">
    <source>
        <dbReference type="ARBA" id="ARBA00022771"/>
    </source>
</evidence>
<keyword evidence="5 10" id="KW-0863">Zinc-finger</keyword>
<comment type="subcellular location">
    <subcellularLocation>
        <location evidence="1">Nucleus</location>
    </subcellularLocation>
</comment>
<evidence type="ECO:0000256" key="3">
    <source>
        <dbReference type="ARBA" id="ARBA00022723"/>
    </source>
</evidence>
<keyword evidence="4" id="KW-0677">Repeat</keyword>
<dbReference type="GO" id="GO:0000977">
    <property type="term" value="F:RNA polymerase II transcription regulatory region sequence-specific DNA binding"/>
    <property type="evidence" value="ECO:0007669"/>
    <property type="project" value="TreeGrafter"/>
</dbReference>
<dbReference type="KEGG" id="pkz:C5L36_0D04180"/>
<dbReference type="InterPro" id="IPR001841">
    <property type="entry name" value="Znf_RING"/>
</dbReference>
<dbReference type="EMBL" id="CP028776">
    <property type="protein sequence ID" value="AWU77690.1"/>
    <property type="molecule type" value="Genomic_DNA"/>
</dbReference>
<dbReference type="GeneID" id="40385519"/>
<evidence type="ECO:0000313" key="14">
    <source>
        <dbReference type="EMBL" id="AWU77690.1"/>
    </source>
</evidence>
<dbReference type="GO" id="GO:0008270">
    <property type="term" value="F:zinc ion binding"/>
    <property type="evidence" value="ECO:0007669"/>
    <property type="project" value="UniProtKB-KW"/>
</dbReference>
<dbReference type="SUPFAM" id="SSF57903">
    <property type="entry name" value="FYVE/PHD zinc finger"/>
    <property type="match status" value="1"/>
</dbReference>
<proteinExistence type="inferred from homology"/>
<evidence type="ECO:0000259" key="11">
    <source>
        <dbReference type="PROSITE" id="PS50016"/>
    </source>
</evidence>
<keyword evidence="9" id="KW-0539">Nucleus</keyword>
<accession>A0A2U9R8D4</accession>
<dbReference type="GO" id="GO:0000981">
    <property type="term" value="F:DNA-binding transcription factor activity, RNA polymerase II-specific"/>
    <property type="evidence" value="ECO:0007669"/>
    <property type="project" value="TreeGrafter"/>
</dbReference>
<dbReference type="Gene3D" id="3.30.1370.50">
    <property type="entry name" value="R3H-like domain"/>
    <property type="match status" value="1"/>
</dbReference>
<dbReference type="RefSeq" id="XP_029323167.1">
    <property type="nucleotide sequence ID" value="XM_029467307.1"/>
</dbReference>
<evidence type="ECO:0000259" key="12">
    <source>
        <dbReference type="PROSITE" id="PS50089"/>
    </source>
</evidence>
<dbReference type="CDD" id="cd06008">
    <property type="entry name" value="NF-X1-zinc-finger"/>
    <property type="match status" value="3"/>
</dbReference>
<dbReference type="Proteomes" id="UP000249293">
    <property type="component" value="Chromosome 4"/>
</dbReference>
<dbReference type="Pfam" id="PF01424">
    <property type="entry name" value="R3H"/>
    <property type="match status" value="1"/>
</dbReference>
<dbReference type="AlphaFoldDB" id="A0A2U9R8D4"/>
<dbReference type="PROSITE" id="PS50089">
    <property type="entry name" value="ZF_RING_2"/>
    <property type="match status" value="1"/>
</dbReference>
<feature type="domain" description="R3H" evidence="13">
    <location>
        <begin position="683"/>
        <end position="746"/>
    </location>
</feature>
<keyword evidence="6" id="KW-0862">Zinc</keyword>
<evidence type="ECO:0000256" key="2">
    <source>
        <dbReference type="ARBA" id="ARBA00007269"/>
    </source>
</evidence>
<dbReference type="STRING" id="4909.A0A2U9R8D4"/>
<evidence type="ECO:0000256" key="1">
    <source>
        <dbReference type="ARBA" id="ARBA00004123"/>
    </source>
</evidence>
<dbReference type="PROSITE" id="PS50016">
    <property type="entry name" value="ZF_PHD_2"/>
    <property type="match status" value="1"/>
</dbReference>
<evidence type="ECO:0000256" key="8">
    <source>
        <dbReference type="ARBA" id="ARBA00023163"/>
    </source>
</evidence>
<dbReference type="InterPro" id="IPR036867">
    <property type="entry name" value="R3H_dom_sf"/>
</dbReference>
<reference evidence="14 15" key="1">
    <citation type="submission" date="2018-06" db="EMBL/GenBank/DDBJ databases">
        <title>Population genomics shows no distinction between pathogenic Candida krusei and environmental Pichia kudriavzevii: One species, four names.</title>
        <authorList>
            <person name="Douglass A.P."/>
            <person name="Offei B."/>
            <person name="Braun-Galleani S."/>
            <person name="Coughlan A.Y."/>
            <person name="Martos A."/>
            <person name="Ortiz-Merino R.A."/>
            <person name="Byrne K.P."/>
            <person name="Wolfe K.H."/>
        </authorList>
    </citation>
    <scope>NUCLEOTIDE SEQUENCE [LARGE SCALE GENOMIC DNA]</scope>
    <source>
        <strain evidence="14 15">CBS573</strain>
    </source>
</reference>
<keyword evidence="15" id="KW-1185">Reference proteome</keyword>
<dbReference type="OrthoDB" id="6512771at2759"/>
<name>A0A2U9R8D4_PICKU</name>
<evidence type="ECO:0000256" key="4">
    <source>
        <dbReference type="ARBA" id="ARBA00022737"/>
    </source>
</evidence>
<evidence type="ECO:0000256" key="9">
    <source>
        <dbReference type="ARBA" id="ARBA00023242"/>
    </source>
</evidence>
<dbReference type="InterPro" id="IPR034078">
    <property type="entry name" value="NFX1_fam"/>
</dbReference>
<keyword evidence="3" id="KW-0479">Metal-binding</keyword>
<evidence type="ECO:0000259" key="13">
    <source>
        <dbReference type="PROSITE" id="PS51061"/>
    </source>
</evidence>
<feature type="domain" description="PHD-type" evidence="11">
    <location>
        <begin position="16"/>
        <end position="71"/>
    </location>
</feature>
<comment type="similarity">
    <text evidence="2">Belongs to the NFX1 family.</text>
</comment>
<organism evidence="14 15">
    <name type="scientific">Pichia kudriavzevii</name>
    <name type="common">Yeast</name>
    <name type="synonym">Issatchenkia orientalis</name>
    <dbReference type="NCBI Taxonomy" id="4909"/>
    <lineage>
        <taxon>Eukaryota</taxon>
        <taxon>Fungi</taxon>
        <taxon>Dikarya</taxon>
        <taxon>Ascomycota</taxon>
        <taxon>Saccharomycotina</taxon>
        <taxon>Pichiomycetes</taxon>
        <taxon>Pichiales</taxon>
        <taxon>Pichiaceae</taxon>
        <taxon>Pichia</taxon>
    </lineage>
</organism>
<evidence type="ECO:0008006" key="16">
    <source>
        <dbReference type="Google" id="ProtNLM"/>
    </source>
</evidence>
<protein>
    <recommendedName>
        <fullName evidence="16">FKBP12-associated protein 1</fullName>
    </recommendedName>
</protein>
<evidence type="ECO:0000256" key="7">
    <source>
        <dbReference type="ARBA" id="ARBA00023015"/>
    </source>
</evidence>